<dbReference type="InterPro" id="IPR022790">
    <property type="entry name" value="GH26_dom"/>
</dbReference>
<evidence type="ECO:0000313" key="9">
    <source>
        <dbReference type="Proteomes" id="UP000188181"/>
    </source>
</evidence>
<feature type="domain" description="GH26" evidence="7">
    <location>
        <begin position="158"/>
        <end position="498"/>
    </location>
</feature>
<dbReference type="PANTHER" id="PTHR40079:SF4">
    <property type="entry name" value="GH26 DOMAIN-CONTAINING PROTEIN-RELATED"/>
    <property type="match status" value="1"/>
</dbReference>
<dbReference type="AlphaFoldDB" id="A0A1Q2MCX0"/>
<comment type="similarity">
    <text evidence="1 4">Belongs to the glycosyl hydrolase 26 family.</text>
</comment>
<dbReference type="OrthoDB" id="9802773at2"/>
<dbReference type="InterPro" id="IPR018247">
    <property type="entry name" value="EF_Hand_1_Ca_BS"/>
</dbReference>
<proteinExistence type="inferred from homology"/>
<dbReference type="STRING" id="1851148.SMSP2_00872"/>
<dbReference type="GO" id="GO:0006080">
    <property type="term" value="P:substituted mannan metabolic process"/>
    <property type="evidence" value="ECO:0007669"/>
    <property type="project" value="InterPro"/>
</dbReference>
<keyword evidence="3 4" id="KW-0326">Glycosidase</keyword>
<dbReference type="Pfam" id="PF02156">
    <property type="entry name" value="Glyco_hydro_26"/>
    <property type="match status" value="1"/>
</dbReference>
<dbReference type="PANTHER" id="PTHR40079">
    <property type="entry name" value="MANNAN ENDO-1,4-BETA-MANNOSIDASE E-RELATED"/>
    <property type="match status" value="1"/>
</dbReference>
<dbReference type="InterPro" id="IPR000805">
    <property type="entry name" value="Glyco_hydro_26"/>
</dbReference>
<evidence type="ECO:0000256" key="1">
    <source>
        <dbReference type="ARBA" id="ARBA00007754"/>
    </source>
</evidence>
<feature type="domain" description="F5/8 type C" evidence="6">
    <location>
        <begin position="76"/>
        <end position="185"/>
    </location>
</feature>
<reference evidence="9" key="1">
    <citation type="submission" date="2017-02" db="EMBL/GenBank/DDBJ databases">
        <title>Comparative genomics and description of representatives of a novel lineage of planctomycetes thriving in anoxic sediments.</title>
        <authorList>
            <person name="Spring S."/>
            <person name="Bunk B."/>
            <person name="Sproer C."/>
        </authorList>
    </citation>
    <scope>NUCLEOTIDE SEQUENCE [LARGE SCALE GENOMIC DNA]</scope>
    <source>
        <strain evidence="9">SM-Chi-D1</strain>
    </source>
</reference>
<evidence type="ECO:0000313" key="8">
    <source>
        <dbReference type="EMBL" id="AQQ70520.1"/>
    </source>
</evidence>
<evidence type="ECO:0000256" key="5">
    <source>
        <dbReference type="SAM" id="SignalP"/>
    </source>
</evidence>
<dbReference type="InterPro" id="IPR017853">
    <property type="entry name" value="GH"/>
</dbReference>
<accession>A0A1Q2MCX0</accession>
<dbReference type="InterPro" id="IPR000421">
    <property type="entry name" value="FA58C"/>
</dbReference>
<evidence type="ECO:0000256" key="2">
    <source>
        <dbReference type="ARBA" id="ARBA00022801"/>
    </source>
</evidence>
<dbReference type="InterPro" id="IPR008979">
    <property type="entry name" value="Galactose-bd-like_sf"/>
</dbReference>
<evidence type="ECO:0000259" key="6">
    <source>
        <dbReference type="PROSITE" id="PS50022"/>
    </source>
</evidence>
<gene>
    <name evidence="8" type="ORF">SMSP2_00872</name>
</gene>
<keyword evidence="9" id="KW-1185">Reference proteome</keyword>
<dbReference type="KEGG" id="pbas:SMSP2_00872"/>
<dbReference type="Gene3D" id="3.20.20.80">
    <property type="entry name" value="Glycosidases"/>
    <property type="match status" value="1"/>
</dbReference>
<protein>
    <submittedName>
        <fullName evidence="8">Beta-mannanase</fullName>
    </submittedName>
</protein>
<evidence type="ECO:0000256" key="4">
    <source>
        <dbReference type="PROSITE-ProRule" id="PRU01100"/>
    </source>
</evidence>
<feature type="active site" description="Proton donor" evidence="4">
    <location>
        <position position="318"/>
    </location>
</feature>
<dbReference type="Proteomes" id="UP000188181">
    <property type="component" value="Chromosome"/>
</dbReference>
<keyword evidence="5" id="KW-0732">Signal</keyword>
<dbReference type="EMBL" id="CP019646">
    <property type="protein sequence ID" value="AQQ70520.1"/>
    <property type="molecule type" value="Genomic_DNA"/>
</dbReference>
<dbReference type="PROSITE" id="PS51764">
    <property type="entry name" value="GH26"/>
    <property type="match status" value="1"/>
</dbReference>
<name>A0A1Q2MCX0_9BACT</name>
<dbReference type="SUPFAM" id="SSF51445">
    <property type="entry name" value="(Trans)glycosidases"/>
    <property type="match status" value="1"/>
</dbReference>
<dbReference type="PROSITE" id="PS00018">
    <property type="entry name" value="EF_HAND_1"/>
    <property type="match status" value="1"/>
</dbReference>
<evidence type="ECO:0000259" key="7">
    <source>
        <dbReference type="PROSITE" id="PS51764"/>
    </source>
</evidence>
<evidence type="ECO:0000256" key="3">
    <source>
        <dbReference type="ARBA" id="ARBA00023295"/>
    </source>
</evidence>
<dbReference type="Gene3D" id="2.60.120.1190">
    <property type="match status" value="1"/>
</dbReference>
<sequence precursor="true">MNKTLQISAILFLANSLVLAAQKEFTTYGNISVGKFYTFNQEPFYSFPDVWPNKWTDGTKLTNETFNEAAFSQEEWLGWQSGSIPVEIVIDLGKSYNIDTVKLHTCSQTGLQIHYPDSVDIWTKAQTEQDWLKLGQIPGREDTEAFTESWFELNTDYTPARYVMLSISAPADKLFLIDEVEIYGNIISKWKHVPDYGMYQGAFAVEEHGWWDVSHYEEQVNKTCSMILWYHQLNPNESKSTFSGTLASLWTNPSWLGKDIVGEKYLTIGWLPSWSTAEDIARGIDGYDEHLEQWFIESIDYSLRYGNSDPIWLRPMNEMNGGWTFPNKGHEDECWGGDQLNYRRAWRRLYNIAEQVGAADKHIFLWSPNGYTYAGEEHYPDNYYPGDQYVDWIGISLYTPGDIPYPNAIISGTGGAGTFDFYGTWPHKPMMISEGAWRPDSTADGQRWLNEWFDIPQNFPRIKSAIWFNGDRKIDTFSPEMVDLYRQRLSEPEFLANPAAGRIDLNSDGIISFDDLAPLFSDWKEPWIKNFRDNLLNCPEGALILNPNWVAAADCDAEDAWTVETGEFNGPAAKISRLPAGQTADLFTRLPSSEHYRISGKIANRDEFANPYCSSFLRIYFGAYLTKDKTVGLDGFCVEIYRNAFGSSSWADGFRIRDEQGVSLVSNYLGKLSRPYEVPFVFERTGDNVYISIGEDSQKIEQHIVNEFDPNNSALRFYHTSLGPEPSDSWVITDLEVLSNAGLADINGDRILDYTDLVIFSEKWLQKEWN</sequence>
<dbReference type="SUPFAM" id="SSF49785">
    <property type="entry name" value="Galactose-binding domain-like"/>
    <property type="match status" value="1"/>
</dbReference>
<keyword evidence="2 4" id="KW-0378">Hydrolase</keyword>
<dbReference type="PROSITE" id="PS50022">
    <property type="entry name" value="FA58C_3"/>
    <property type="match status" value="1"/>
</dbReference>
<dbReference type="RefSeq" id="WP_146682779.1">
    <property type="nucleotide sequence ID" value="NZ_CP019646.1"/>
</dbReference>
<organism evidence="8 9">
    <name type="scientific">Limihaloglobus sulfuriphilus</name>
    <dbReference type="NCBI Taxonomy" id="1851148"/>
    <lineage>
        <taxon>Bacteria</taxon>
        <taxon>Pseudomonadati</taxon>
        <taxon>Planctomycetota</taxon>
        <taxon>Phycisphaerae</taxon>
        <taxon>Sedimentisphaerales</taxon>
        <taxon>Sedimentisphaeraceae</taxon>
        <taxon>Limihaloglobus</taxon>
    </lineage>
</organism>
<feature type="active site" description="Nucleophile" evidence="4">
    <location>
        <position position="434"/>
    </location>
</feature>
<dbReference type="GO" id="GO:0016985">
    <property type="term" value="F:mannan endo-1,4-beta-mannosidase activity"/>
    <property type="evidence" value="ECO:0007669"/>
    <property type="project" value="InterPro"/>
</dbReference>
<feature type="signal peptide" evidence="5">
    <location>
        <begin position="1"/>
        <end position="20"/>
    </location>
</feature>
<feature type="chain" id="PRO_5012659252" evidence="5">
    <location>
        <begin position="21"/>
        <end position="770"/>
    </location>
</feature>